<reference evidence="1 2" key="1">
    <citation type="submission" date="2019-10" db="EMBL/GenBank/DDBJ databases">
        <authorList>
            <person name="Case Z.W."/>
            <person name="Garlena R.A."/>
            <person name="Russell D.A."/>
            <person name="Pope W.H."/>
            <person name="Jacobs-Sera D."/>
            <person name="Hatfull G.F."/>
        </authorList>
    </citation>
    <scope>NUCLEOTIDE SEQUENCE [LARGE SCALE GENOMIC DNA]</scope>
</reference>
<gene>
    <name evidence="1" type="primary">61</name>
    <name evidence="1" type="ORF">SEA_EMOORE_61</name>
</gene>
<keyword evidence="2" id="KW-1185">Reference proteome</keyword>
<name>A0A649VU93_9CAUD</name>
<dbReference type="GeneID" id="63026916"/>
<protein>
    <submittedName>
        <fullName evidence="1">Uncharacterized protein</fullName>
    </submittedName>
</protein>
<dbReference type="Proteomes" id="UP000425480">
    <property type="component" value="Segment"/>
</dbReference>
<organism evidence="1 2">
    <name type="scientific">Gordonia phage EMoore</name>
    <dbReference type="NCBI Taxonomy" id="2656534"/>
    <lineage>
        <taxon>Viruses</taxon>
        <taxon>Duplodnaviria</taxon>
        <taxon>Heunggongvirae</taxon>
        <taxon>Uroviricota</taxon>
        <taxon>Caudoviricetes</taxon>
        <taxon>Stackebrandtviridae</taxon>
        <taxon>Schenleyvirinae</taxon>
        <taxon>Leonardvirus</taxon>
        <taxon>Leonardvirus emoore</taxon>
    </lineage>
</organism>
<proteinExistence type="predicted"/>
<dbReference type="RefSeq" id="YP_010002367.1">
    <property type="nucleotide sequence ID" value="NC_053243.1"/>
</dbReference>
<sequence>MDRPKHPPGMPSCDQCRHALCLHGEDGCLVIRCDCWRTDDSSHTVASQ</sequence>
<dbReference type="EMBL" id="MN586047">
    <property type="protein sequence ID" value="QGJ95868.1"/>
    <property type="molecule type" value="Genomic_DNA"/>
</dbReference>
<accession>A0A649VU93</accession>
<evidence type="ECO:0000313" key="1">
    <source>
        <dbReference type="EMBL" id="QGJ95868.1"/>
    </source>
</evidence>
<evidence type="ECO:0000313" key="2">
    <source>
        <dbReference type="Proteomes" id="UP000425480"/>
    </source>
</evidence>
<dbReference type="KEGG" id="vg:63026916"/>